<evidence type="ECO:0000313" key="3">
    <source>
        <dbReference type="Proteomes" id="UP001597213"/>
    </source>
</evidence>
<dbReference type="PANTHER" id="PTHR35908:SF1">
    <property type="entry name" value="CONSERVED PROTEIN"/>
    <property type="match status" value="1"/>
</dbReference>
<dbReference type="RefSeq" id="WP_379143084.1">
    <property type="nucleotide sequence ID" value="NZ_JBHUEN010000034.1"/>
</dbReference>
<feature type="domain" description="VOC" evidence="1">
    <location>
        <begin position="12"/>
        <end position="123"/>
    </location>
</feature>
<name>A0ABW4R8L8_9RHOB</name>
<dbReference type="InterPro" id="IPR037523">
    <property type="entry name" value="VOC_core"/>
</dbReference>
<dbReference type="PANTHER" id="PTHR35908">
    <property type="entry name" value="HYPOTHETICAL FUSION PROTEIN"/>
    <property type="match status" value="1"/>
</dbReference>
<dbReference type="InterPro" id="IPR041581">
    <property type="entry name" value="Glyoxalase_6"/>
</dbReference>
<dbReference type="InterPro" id="IPR029068">
    <property type="entry name" value="Glyas_Bleomycin-R_OHBP_Dase"/>
</dbReference>
<dbReference type="Proteomes" id="UP001597213">
    <property type="component" value="Unassembled WGS sequence"/>
</dbReference>
<accession>A0ABW4R8L8</accession>
<protein>
    <submittedName>
        <fullName evidence="2">VOC family protein</fullName>
    </submittedName>
</protein>
<gene>
    <name evidence="2" type="ORF">ACFSCT_12080</name>
</gene>
<proteinExistence type="predicted"/>
<comment type="caution">
    <text evidence="2">The sequence shown here is derived from an EMBL/GenBank/DDBJ whole genome shotgun (WGS) entry which is preliminary data.</text>
</comment>
<dbReference type="EMBL" id="JBHUEN010000034">
    <property type="protein sequence ID" value="MFD1882452.1"/>
    <property type="molecule type" value="Genomic_DNA"/>
</dbReference>
<dbReference type="SUPFAM" id="SSF54593">
    <property type="entry name" value="Glyoxalase/Bleomycin resistance protein/Dihydroxybiphenyl dioxygenase"/>
    <property type="match status" value="1"/>
</dbReference>
<evidence type="ECO:0000259" key="1">
    <source>
        <dbReference type="PROSITE" id="PS51819"/>
    </source>
</evidence>
<evidence type="ECO:0000313" key="2">
    <source>
        <dbReference type="EMBL" id="MFD1882452.1"/>
    </source>
</evidence>
<sequence>MTGAEAAGPRVGIGAIVWGVRDMNRAIAFWSAALGYELRRAPDDDFAILVPANGAAGTQLSLKLTSSAAPRRHHMDLFTTDQASEVARLIALGARRVAWRYEPDADYVVLADPEGNSFCVVNVEEAA</sequence>
<keyword evidence="3" id="KW-1185">Reference proteome</keyword>
<dbReference type="CDD" id="cd06587">
    <property type="entry name" value="VOC"/>
    <property type="match status" value="1"/>
</dbReference>
<dbReference type="PROSITE" id="PS51819">
    <property type="entry name" value="VOC"/>
    <property type="match status" value="1"/>
</dbReference>
<dbReference type="Gene3D" id="3.10.180.10">
    <property type="entry name" value="2,3-Dihydroxybiphenyl 1,2-Dioxygenase, domain 1"/>
    <property type="match status" value="1"/>
</dbReference>
<organism evidence="2 3">
    <name type="scientific">Paracoccus pacificus</name>
    <dbReference type="NCBI Taxonomy" id="1463598"/>
    <lineage>
        <taxon>Bacteria</taxon>
        <taxon>Pseudomonadati</taxon>
        <taxon>Pseudomonadota</taxon>
        <taxon>Alphaproteobacteria</taxon>
        <taxon>Rhodobacterales</taxon>
        <taxon>Paracoccaceae</taxon>
        <taxon>Paracoccus</taxon>
    </lineage>
</organism>
<reference evidence="3" key="1">
    <citation type="journal article" date="2019" name="Int. J. Syst. Evol. Microbiol.">
        <title>The Global Catalogue of Microorganisms (GCM) 10K type strain sequencing project: providing services to taxonomists for standard genome sequencing and annotation.</title>
        <authorList>
            <consortium name="The Broad Institute Genomics Platform"/>
            <consortium name="The Broad Institute Genome Sequencing Center for Infectious Disease"/>
            <person name="Wu L."/>
            <person name="Ma J."/>
        </authorList>
    </citation>
    <scope>NUCLEOTIDE SEQUENCE [LARGE SCALE GENOMIC DNA]</scope>
    <source>
        <strain evidence="3">CCUG 56029</strain>
    </source>
</reference>
<dbReference type="Pfam" id="PF18029">
    <property type="entry name" value="Glyoxalase_6"/>
    <property type="match status" value="1"/>
</dbReference>